<keyword evidence="1" id="KW-0472">Membrane</keyword>
<reference evidence="2 3" key="1">
    <citation type="submission" date="2017-05" db="EMBL/GenBank/DDBJ databases">
        <title>Functional genome analysis of Paenibacillus pasadenensis strain R16: insights on endophytic life style and antifungal activity.</title>
        <authorList>
            <person name="Passera A."/>
            <person name="Marcolungo L."/>
            <person name="Casati P."/>
            <person name="Brasca M."/>
            <person name="Quaglino F."/>
            <person name="Delledonne M."/>
        </authorList>
    </citation>
    <scope>NUCLEOTIDE SEQUENCE [LARGE SCALE GENOMIC DNA]</scope>
    <source>
        <strain evidence="2 3">R16</strain>
    </source>
</reference>
<sequence length="83" mass="9426">MRYPVTLAATALGLILCLFSSTGYDPHNVFFFMFSPVAWISDVFYDIHKTPVIVMYALTVLCYAVIGYACDRLIAAGRRRRRV</sequence>
<evidence type="ECO:0008006" key="4">
    <source>
        <dbReference type="Google" id="ProtNLM"/>
    </source>
</evidence>
<protein>
    <recommendedName>
        <fullName evidence="4">Integral membrane protein</fullName>
    </recommendedName>
</protein>
<dbReference type="OrthoDB" id="2622240at2"/>
<proteinExistence type="predicted"/>
<evidence type="ECO:0000256" key="1">
    <source>
        <dbReference type="SAM" id="Phobius"/>
    </source>
</evidence>
<name>A0A2N5N4L7_9BACL</name>
<dbReference type="Proteomes" id="UP000234789">
    <property type="component" value="Unassembled WGS sequence"/>
</dbReference>
<gene>
    <name evidence="2" type="ORF">B8V81_3728</name>
</gene>
<evidence type="ECO:0000313" key="3">
    <source>
        <dbReference type="Proteomes" id="UP000234789"/>
    </source>
</evidence>
<feature type="transmembrane region" description="Helical" evidence="1">
    <location>
        <begin position="53"/>
        <end position="74"/>
    </location>
</feature>
<organism evidence="2 3">
    <name type="scientific">Paenibacillus pasadenensis</name>
    <dbReference type="NCBI Taxonomy" id="217090"/>
    <lineage>
        <taxon>Bacteria</taxon>
        <taxon>Bacillati</taxon>
        <taxon>Bacillota</taxon>
        <taxon>Bacilli</taxon>
        <taxon>Bacillales</taxon>
        <taxon>Paenibacillaceae</taxon>
        <taxon>Paenibacillus</taxon>
    </lineage>
</organism>
<dbReference type="EMBL" id="NFEZ01000004">
    <property type="protein sequence ID" value="PLT45297.1"/>
    <property type="molecule type" value="Genomic_DNA"/>
</dbReference>
<comment type="caution">
    <text evidence="2">The sequence shown here is derived from an EMBL/GenBank/DDBJ whole genome shotgun (WGS) entry which is preliminary data.</text>
</comment>
<keyword evidence="1" id="KW-1133">Transmembrane helix</keyword>
<keyword evidence="3" id="KW-1185">Reference proteome</keyword>
<evidence type="ECO:0000313" key="2">
    <source>
        <dbReference type="EMBL" id="PLT45297.1"/>
    </source>
</evidence>
<accession>A0A2N5N4L7</accession>
<dbReference type="RefSeq" id="WP_028599471.1">
    <property type="nucleotide sequence ID" value="NZ_BIMM01000110.1"/>
</dbReference>
<dbReference type="AlphaFoldDB" id="A0A2N5N4L7"/>
<keyword evidence="1" id="KW-0812">Transmembrane</keyword>